<organism evidence="3 4">
    <name type="scientific">Streptacidiphilus jiangxiensis</name>
    <dbReference type="NCBI Taxonomy" id="235985"/>
    <lineage>
        <taxon>Bacteria</taxon>
        <taxon>Bacillati</taxon>
        <taxon>Actinomycetota</taxon>
        <taxon>Actinomycetes</taxon>
        <taxon>Kitasatosporales</taxon>
        <taxon>Streptomycetaceae</taxon>
        <taxon>Streptacidiphilus</taxon>
    </lineage>
</organism>
<sequence>MTDSSGELTVPEMIHANRRNWDARTPVHTASAFYGLDGSRRPDDWFAPFEWTDLGELRGRSVLHLQCHLGAETQAFSLRGAAPVVGLDLSGASVAEARKLAAGAGLDTGFVQADVYDAVAALDGRRFDVVYTGKGALCYLPDLDRWASVVRELLAPGGLLYVVEFHPLLNALGPVPDPDEQDGELRLRNDYLGGRGPERHASGRTYTDGPSLERDQVSYEWRHGIGDVVDALVGAGLRLESLRETDLLPWPRFAAMTRDESGWWRLPGDRPRVPLMFALRATRPA</sequence>
<dbReference type="EMBL" id="FOAZ01000013">
    <property type="protein sequence ID" value="SEL78412.1"/>
    <property type="molecule type" value="Genomic_DNA"/>
</dbReference>
<evidence type="ECO:0000313" key="3">
    <source>
        <dbReference type="EMBL" id="SEL78412.1"/>
    </source>
</evidence>
<reference evidence="4" key="1">
    <citation type="submission" date="2016-10" db="EMBL/GenBank/DDBJ databases">
        <authorList>
            <person name="Varghese N."/>
        </authorList>
    </citation>
    <scope>NUCLEOTIDE SEQUENCE [LARGE SCALE GENOMIC DNA]</scope>
    <source>
        <strain evidence="4">DSM 45096 / BCRC 16803 / CGMCC 4.1857 / CIP 109030 / JCM 12277 / KCTC 19219 / NBRC 100920 / 33214</strain>
    </source>
</reference>
<dbReference type="GO" id="GO:0032259">
    <property type="term" value="P:methylation"/>
    <property type="evidence" value="ECO:0007669"/>
    <property type="project" value="UniProtKB-KW"/>
</dbReference>
<evidence type="ECO:0000256" key="1">
    <source>
        <dbReference type="SAM" id="MobiDB-lite"/>
    </source>
</evidence>
<dbReference type="AlphaFoldDB" id="A0A1H7T0G3"/>
<keyword evidence="3" id="KW-0808">Transferase</keyword>
<dbReference type="Gene3D" id="3.40.50.150">
    <property type="entry name" value="Vaccinia Virus protein VP39"/>
    <property type="match status" value="1"/>
</dbReference>
<dbReference type="SUPFAM" id="SSF53335">
    <property type="entry name" value="S-adenosyl-L-methionine-dependent methyltransferases"/>
    <property type="match status" value="1"/>
</dbReference>
<keyword evidence="4" id="KW-1185">Reference proteome</keyword>
<dbReference type="Pfam" id="PF13649">
    <property type="entry name" value="Methyltransf_25"/>
    <property type="match status" value="1"/>
</dbReference>
<dbReference type="eggNOG" id="COG0500">
    <property type="taxonomic scope" value="Bacteria"/>
</dbReference>
<accession>A0A1H7T0G3</accession>
<evidence type="ECO:0000259" key="2">
    <source>
        <dbReference type="Pfam" id="PF13649"/>
    </source>
</evidence>
<dbReference type="RefSeq" id="WP_042444047.1">
    <property type="nucleotide sequence ID" value="NZ_BBPN01000006.1"/>
</dbReference>
<dbReference type="InterPro" id="IPR041698">
    <property type="entry name" value="Methyltransf_25"/>
</dbReference>
<dbReference type="CDD" id="cd02440">
    <property type="entry name" value="AdoMet_MTases"/>
    <property type="match status" value="1"/>
</dbReference>
<proteinExistence type="predicted"/>
<protein>
    <submittedName>
        <fullName evidence="3">Methyltransferase domain-containing protein</fullName>
    </submittedName>
</protein>
<dbReference type="GO" id="GO:0008168">
    <property type="term" value="F:methyltransferase activity"/>
    <property type="evidence" value="ECO:0007669"/>
    <property type="project" value="UniProtKB-KW"/>
</dbReference>
<dbReference type="Proteomes" id="UP000183015">
    <property type="component" value="Unassembled WGS sequence"/>
</dbReference>
<evidence type="ECO:0000313" key="4">
    <source>
        <dbReference type="Proteomes" id="UP000183015"/>
    </source>
</evidence>
<feature type="region of interest" description="Disordered" evidence="1">
    <location>
        <begin position="176"/>
        <end position="211"/>
    </location>
</feature>
<keyword evidence="3" id="KW-0489">Methyltransferase</keyword>
<dbReference type="InterPro" id="IPR029063">
    <property type="entry name" value="SAM-dependent_MTases_sf"/>
</dbReference>
<feature type="domain" description="Methyltransferase" evidence="2">
    <location>
        <begin position="62"/>
        <end position="158"/>
    </location>
</feature>
<name>A0A1H7T0G3_STRJI</name>
<gene>
    <name evidence="3" type="ORF">SAMN05414137_11311</name>
</gene>
<dbReference type="STRING" id="235985.SAMN05414137_11311"/>